<feature type="transmembrane region" description="Helical" evidence="1">
    <location>
        <begin position="55"/>
        <end position="74"/>
    </location>
</feature>
<keyword evidence="1" id="KW-0812">Transmembrane</keyword>
<sequence length="107" mass="12285">MENLIWYIIMIPCSALLTGIGIYAWNRKKPMWFWSGKTVKETEISDITAYNHANGIMWIVYSIIYWMATFAGIWNSTAALDLIIVGCVIGIPVLVVVYNRIYARYKA</sequence>
<feature type="transmembrane region" description="Helical" evidence="1">
    <location>
        <begin position="6"/>
        <end position="25"/>
    </location>
</feature>
<dbReference type="EMBL" id="JBBMEI010000101">
    <property type="protein sequence ID" value="MEQ2360121.1"/>
    <property type="molecule type" value="Genomic_DNA"/>
</dbReference>
<protein>
    <recommendedName>
        <fullName evidence="4">DUF3784 domain-containing protein</fullName>
    </recommendedName>
</protein>
<keyword evidence="1" id="KW-1133">Transmembrane helix</keyword>
<organism evidence="2 3">
    <name type="scientific">Blautia intestinihominis</name>
    <dbReference type="NCBI Taxonomy" id="3133152"/>
    <lineage>
        <taxon>Bacteria</taxon>
        <taxon>Bacillati</taxon>
        <taxon>Bacillota</taxon>
        <taxon>Clostridia</taxon>
        <taxon>Lachnospirales</taxon>
        <taxon>Lachnospiraceae</taxon>
        <taxon>Blautia</taxon>
    </lineage>
</organism>
<feature type="transmembrane region" description="Helical" evidence="1">
    <location>
        <begin position="80"/>
        <end position="98"/>
    </location>
</feature>
<keyword evidence="3" id="KW-1185">Reference proteome</keyword>
<evidence type="ECO:0008006" key="4">
    <source>
        <dbReference type="Google" id="ProtNLM"/>
    </source>
</evidence>
<reference evidence="2 3" key="1">
    <citation type="submission" date="2024-03" db="EMBL/GenBank/DDBJ databases">
        <title>Human intestinal bacterial collection.</title>
        <authorList>
            <person name="Pauvert C."/>
            <person name="Hitch T.C.A."/>
            <person name="Clavel T."/>
        </authorList>
    </citation>
    <scope>NUCLEOTIDE SEQUENCE [LARGE SCALE GENOMIC DNA]</scope>
    <source>
        <strain evidence="2 3">CLA-AA-H95</strain>
    </source>
</reference>
<comment type="caution">
    <text evidence="2">The sequence shown here is derived from an EMBL/GenBank/DDBJ whole genome shotgun (WGS) entry which is preliminary data.</text>
</comment>
<dbReference type="Proteomes" id="UP001446032">
    <property type="component" value="Unassembled WGS sequence"/>
</dbReference>
<evidence type="ECO:0000313" key="3">
    <source>
        <dbReference type="Proteomes" id="UP001446032"/>
    </source>
</evidence>
<dbReference type="RefSeq" id="WP_291580490.1">
    <property type="nucleotide sequence ID" value="NZ_JBBMEI010000101.1"/>
</dbReference>
<proteinExistence type="predicted"/>
<accession>A0ABV1ARX7</accession>
<gene>
    <name evidence="2" type="ORF">WMO75_17685</name>
</gene>
<evidence type="ECO:0000256" key="1">
    <source>
        <dbReference type="SAM" id="Phobius"/>
    </source>
</evidence>
<keyword evidence="1" id="KW-0472">Membrane</keyword>
<evidence type="ECO:0000313" key="2">
    <source>
        <dbReference type="EMBL" id="MEQ2360121.1"/>
    </source>
</evidence>
<name>A0ABV1ARX7_9FIRM</name>